<evidence type="ECO:0000256" key="6">
    <source>
        <dbReference type="ARBA" id="ARBA00023136"/>
    </source>
</evidence>
<proteinExistence type="inferred from homology"/>
<feature type="transmembrane region" description="Helical" evidence="7">
    <location>
        <begin position="29"/>
        <end position="45"/>
    </location>
</feature>
<name>A0ABV1KFN2_9PSEU</name>
<dbReference type="CDD" id="cd06261">
    <property type="entry name" value="TM_PBP2"/>
    <property type="match status" value="1"/>
</dbReference>
<dbReference type="InterPro" id="IPR035906">
    <property type="entry name" value="MetI-like_sf"/>
</dbReference>
<dbReference type="Pfam" id="PF00528">
    <property type="entry name" value="BPD_transp_1"/>
    <property type="match status" value="1"/>
</dbReference>
<evidence type="ECO:0000256" key="1">
    <source>
        <dbReference type="ARBA" id="ARBA00004651"/>
    </source>
</evidence>
<dbReference type="Proteomes" id="UP001494902">
    <property type="component" value="Unassembled WGS sequence"/>
</dbReference>
<comment type="caution">
    <text evidence="9">The sequence shown here is derived from an EMBL/GenBank/DDBJ whole genome shotgun (WGS) entry which is preliminary data.</text>
</comment>
<comment type="similarity">
    <text evidence="7">Belongs to the binding-protein-dependent transport system permease family.</text>
</comment>
<feature type="transmembrane region" description="Helical" evidence="7">
    <location>
        <begin position="86"/>
        <end position="110"/>
    </location>
</feature>
<dbReference type="InterPro" id="IPR000515">
    <property type="entry name" value="MetI-like"/>
</dbReference>
<keyword evidence="10" id="KW-1185">Reference proteome</keyword>
<keyword evidence="3" id="KW-1003">Cell membrane</keyword>
<dbReference type="RefSeq" id="WP_349299780.1">
    <property type="nucleotide sequence ID" value="NZ_JBEDNQ010000008.1"/>
</dbReference>
<sequence length="277" mass="29281">MATTTAPAGVTSQARRAPRGTWSRLRRRGSQAAFFAAVLVVWIGVRRLDLLPELALPDPVAVAGEFADLVTTAAYWTAIGETLRSAVFGLGAAILVGVPVGLVLGTYPLADRSTRVVVEVGRSFPVIAVLPVLLLVLGANLQTKGTVVFLACVFPLIIQAQYGARSLSAAIEETVRSYRIPRLLRFRKVVLPAAAPSVMTGLRLTSTMAVLVSIGVEILTPVPGIGGEIVQGQLDGNSPVAYAYILTASVIGYSINQLSQVSEARLLAWRPPADLDD</sequence>
<dbReference type="SUPFAM" id="SSF161098">
    <property type="entry name" value="MetI-like"/>
    <property type="match status" value="1"/>
</dbReference>
<organism evidence="9 10">
    <name type="scientific">Pseudonocardia nematodicida</name>
    <dbReference type="NCBI Taxonomy" id="1206997"/>
    <lineage>
        <taxon>Bacteria</taxon>
        <taxon>Bacillati</taxon>
        <taxon>Actinomycetota</taxon>
        <taxon>Actinomycetes</taxon>
        <taxon>Pseudonocardiales</taxon>
        <taxon>Pseudonocardiaceae</taxon>
        <taxon>Pseudonocardia</taxon>
    </lineage>
</organism>
<dbReference type="PROSITE" id="PS50928">
    <property type="entry name" value="ABC_TM1"/>
    <property type="match status" value="1"/>
</dbReference>
<dbReference type="PANTHER" id="PTHR30151:SF0">
    <property type="entry name" value="ABC TRANSPORTER PERMEASE PROTEIN MJ0413-RELATED"/>
    <property type="match status" value="1"/>
</dbReference>
<dbReference type="PANTHER" id="PTHR30151">
    <property type="entry name" value="ALKANE SULFONATE ABC TRANSPORTER-RELATED, MEMBRANE SUBUNIT"/>
    <property type="match status" value="1"/>
</dbReference>
<feature type="transmembrane region" description="Helical" evidence="7">
    <location>
        <begin position="122"/>
        <end position="141"/>
    </location>
</feature>
<evidence type="ECO:0000256" key="5">
    <source>
        <dbReference type="ARBA" id="ARBA00022989"/>
    </source>
</evidence>
<comment type="subcellular location">
    <subcellularLocation>
        <location evidence="1 7">Cell membrane</location>
        <topology evidence="1 7">Multi-pass membrane protein</topology>
    </subcellularLocation>
</comment>
<evidence type="ECO:0000256" key="7">
    <source>
        <dbReference type="RuleBase" id="RU363032"/>
    </source>
</evidence>
<feature type="domain" description="ABC transmembrane type-1" evidence="8">
    <location>
        <begin position="79"/>
        <end position="259"/>
    </location>
</feature>
<dbReference type="Gene3D" id="1.10.3720.10">
    <property type="entry name" value="MetI-like"/>
    <property type="match status" value="1"/>
</dbReference>
<protein>
    <submittedName>
        <fullName evidence="9">ABC transporter permease subunit</fullName>
    </submittedName>
</protein>
<reference evidence="9 10" key="1">
    <citation type="submission" date="2024-03" db="EMBL/GenBank/DDBJ databases">
        <title>Draft genome sequence of Pseudonocardia nematodicida JCM 31783.</title>
        <authorList>
            <person name="Butdee W."/>
            <person name="Duangmal K."/>
        </authorList>
    </citation>
    <scope>NUCLEOTIDE SEQUENCE [LARGE SCALE GENOMIC DNA]</scope>
    <source>
        <strain evidence="9 10">JCM 31783</strain>
    </source>
</reference>
<evidence type="ECO:0000256" key="2">
    <source>
        <dbReference type="ARBA" id="ARBA00022448"/>
    </source>
</evidence>
<evidence type="ECO:0000259" key="8">
    <source>
        <dbReference type="PROSITE" id="PS50928"/>
    </source>
</evidence>
<evidence type="ECO:0000313" key="9">
    <source>
        <dbReference type="EMBL" id="MEQ3552709.1"/>
    </source>
</evidence>
<evidence type="ECO:0000256" key="3">
    <source>
        <dbReference type="ARBA" id="ARBA00022475"/>
    </source>
</evidence>
<accession>A0ABV1KFN2</accession>
<evidence type="ECO:0000256" key="4">
    <source>
        <dbReference type="ARBA" id="ARBA00022692"/>
    </source>
</evidence>
<evidence type="ECO:0000313" key="10">
    <source>
        <dbReference type="Proteomes" id="UP001494902"/>
    </source>
</evidence>
<keyword evidence="5 7" id="KW-1133">Transmembrane helix</keyword>
<gene>
    <name evidence="9" type="ORF">WIS52_19730</name>
</gene>
<keyword evidence="6 7" id="KW-0472">Membrane</keyword>
<dbReference type="EMBL" id="JBEDNQ010000008">
    <property type="protein sequence ID" value="MEQ3552709.1"/>
    <property type="molecule type" value="Genomic_DNA"/>
</dbReference>
<keyword evidence="4 7" id="KW-0812">Transmembrane</keyword>
<keyword evidence="2 7" id="KW-0813">Transport</keyword>